<reference evidence="1" key="1">
    <citation type="submission" date="2021-02" db="EMBL/GenBank/DDBJ databases">
        <authorList>
            <person name="Dougan E. K."/>
            <person name="Rhodes N."/>
            <person name="Thang M."/>
            <person name="Chan C."/>
        </authorList>
    </citation>
    <scope>NUCLEOTIDE SEQUENCE</scope>
</reference>
<keyword evidence="2" id="KW-1185">Reference proteome</keyword>
<evidence type="ECO:0000313" key="2">
    <source>
        <dbReference type="Proteomes" id="UP000654075"/>
    </source>
</evidence>
<protein>
    <submittedName>
        <fullName evidence="1">Uncharacterized protein</fullName>
    </submittedName>
</protein>
<organism evidence="1 2">
    <name type="scientific">Polarella glacialis</name>
    <name type="common">Dinoflagellate</name>
    <dbReference type="NCBI Taxonomy" id="89957"/>
    <lineage>
        <taxon>Eukaryota</taxon>
        <taxon>Sar</taxon>
        <taxon>Alveolata</taxon>
        <taxon>Dinophyceae</taxon>
        <taxon>Suessiales</taxon>
        <taxon>Suessiaceae</taxon>
        <taxon>Polarella</taxon>
    </lineage>
</organism>
<dbReference type="EMBL" id="CAJNNV010025072">
    <property type="protein sequence ID" value="CAE8612043.1"/>
    <property type="molecule type" value="Genomic_DNA"/>
</dbReference>
<proteinExistence type="predicted"/>
<accession>A0A813FEH0</accession>
<name>A0A813FEH0_POLGL</name>
<sequence length="179" mass="19584">MCRYTFWERSISQDPSRKCYKHSLPLPVLLTASIVRGHLVQTQKGGATSNASLGALAILAALPLQAAGALLLPLPAELGPSLLVGVGLVRHGAQIPDQTGSEPERPWDERQVRFQQGVATMSETPIKRSQMRAIRRKCVRTVHTKTHTQTHTHIHTSVDPPPLAAVCFRDVDHKLAALQ</sequence>
<comment type="caution">
    <text evidence="1">The sequence shown here is derived from an EMBL/GenBank/DDBJ whole genome shotgun (WGS) entry which is preliminary data.</text>
</comment>
<evidence type="ECO:0000313" key="1">
    <source>
        <dbReference type="EMBL" id="CAE8612043.1"/>
    </source>
</evidence>
<dbReference type="AlphaFoldDB" id="A0A813FEH0"/>
<gene>
    <name evidence="1" type="ORF">PGLA1383_LOCUS29843</name>
</gene>
<dbReference type="Proteomes" id="UP000654075">
    <property type="component" value="Unassembled WGS sequence"/>
</dbReference>